<dbReference type="Gramene" id="OIT07320">
    <property type="protein sequence ID" value="OIT07320"/>
    <property type="gene ID" value="A4A49_00152"/>
</dbReference>
<protein>
    <submittedName>
        <fullName evidence="1">Uncharacterized protein</fullName>
    </submittedName>
</protein>
<comment type="caution">
    <text evidence="1">The sequence shown here is derived from an EMBL/GenBank/DDBJ whole genome shotgun (WGS) entry which is preliminary data.</text>
</comment>
<evidence type="ECO:0000313" key="2">
    <source>
        <dbReference type="Proteomes" id="UP000187609"/>
    </source>
</evidence>
<dbReference type="AlphaFoldDB" id="A0A1J6J3Q0"/>
<gene>
    <name evidence="1" type="ORF">A4A49_00152</name>
</gene>
<evidence type="ECO:0000313" key="1">
    <source>
        <dbReference type="EMBL" id="OIT07320.1"/>
    </source>
</evidence>
<dbReference type="Proteomes" id="UP000187609">
    <property type="component" value="Unassembled WGS sequence"/>
</dbReference>
<reference evidence="1" key="1">
    <citation type="submission" date="2016-11" db="EMBL/GenBank/DDBJ databases">
        <title>The genome of Nicotiana attenuata.</title>
        <authorList>
            <person name="Xu S."/>
            <person name="Brockmoeller T."/>
            <person name="Gaquerel E."/>
            <person name="Navarro A."/>
            <person name="Kuhl H."/>
            <person name="Gase K."/>
            <person name="Ling Z."/>
            <person name="Zhou W."/>
            <person name="Kreitzer C."/>
            <person name="Stanke M."/>
            <person name="Tang H."/>
            <person name="Lyons E."/>
            <person name="Pandey P."/>
            <person name="Pandey S.P."/>
            <person name="Timmermann B."/>
            <person name="Baldwin I.T."/>
        </authorList>
    </citation>
    <scope>NUCLEOTIDE SEQUENCE [LARGE SCALE GENOMIC DNA]</scope>
    <source>
        <strain evidence="1">UT</strain>
    </source>
</reference>
<organism evidence="1 2">
    <name type="scientific">Nicotiana attenuata</name>
    <name type="common">Coyote tobacco</name>
    <dbReference type="NCBI Taxonomy" id="49451"/>
    <lineage>
        <taxon>Eukaryota</taxon>
        <taxon>Viridiplantae</taxon>
        <taxon>Streptophyta</taxon>
        <taxon>Embryophyta</taxon>
        <taxon>Tracheophyta</taxon>
        <taxon>Spermatophyta</taxon>
        <taxon>Magnoliopsida</taxon>
        <taxon>eudicotyledons</taxon>
        <taxon>Gunneridae</taxon>
        <taxon>Pentapetalae</taxon>
        <taxon>asterids</taxon>
        <taxon>lamiids</taxon>
        <taxon>Solanales</taxon>
        <taxon>Solanaceae</taxon>
        <taxon>Nicotianoideae</taxon>
        <taxon>Nicotianeae</taxon>
        <taxon>Nicotiana</taxon>
    </lineage>
</organism>
<name>A0A1J6J3Q0_NICAT</name>
<accession>A0A1J6J3Q0</accession>
<keyword evidence="2" id="KW-1185">Reference proteome</keyword>
<dbReference type="STRING" id="49451.A0A1J6J3Q0"/>
<dbReference type="EMBL" id="MJEQ01037183">
    <property type="protein sequence ID" value="OIT07320.1"/>
    <property type="molecule type" value="Genomic_DNA"/>
</dbReference>
<sequence>MFLPRFSGDDNPESWIFRAELYFTYLGFSKKDWLPLPSFYLEGDALAWFNWLFRNNQFYDWNHFKEKFLLHFQKRAFSDAARMANTSRSCVNYLSCATVVPPATYVSPAHSRIANFYESASTQIPKIPEPIARVVDGDKYAIVVDKVFDENPHSHETAMHSQVSNDEALLVLPVGGDYFVPKSVEQFEILSINSTEHLDAMKIKSDSDDESLEEDQQGYTKVEDNSRNMADQVFATNPQRNAGEQLIQFAPLNMDHLASLVPGDKFSFGHILVVLVRVHLNNGHMRDTYYYCHTRACACAYLYCAYESTREIIMFWSCMDNWFDTGQGFKDNSCVLLYGEPKDLYRNQEFSKTKVITSNLENLEDGQFEGSFLSLGFHCKPTLKEDVKNMLWFHHDCKIYLDCWCDTRQECNLPGFLLCKLRVQAREEKIQVMLQAFAKIYSKHSPHIRVSKDARLLFALFGLVHKARSTSTYIVFDPGPCLAYAKLPMLAVPIIAHKYSNCICSSNNARDTGLPTCSYVDKWFDTGKVFKVSLGRVDMHVEHNGNFIKSCALCKLLGESIANLFICSFDDATGQIEEQYIVDLLRSFSSGRALQLGALLHALTFTMLFDTENAHEDALLKMVGILAATSVHYTALVRVVSAIPLAATYGERATIFCELEKSIPNNNLDQVSRIWVMEFREALVAGVDTEQYVLKYHVGGSFTVMRDNFGDNVGRGTKITVIKSMVEHQEDFVDIFANSNAYMVAHLHVQKGTSCIFLQKYLDLGATTVKATSPISELEFTVYFTRDYFATILAMKCHIFYNDIDLVKTNWSKQFYCQYASVLDTYPLVWYELDKNFSAFGNYVDKLNLLDGVHIIDLNLEDKVLF</sequence>
<proteinExistence type="predicted"/>